<dbReference type="EMBL" id="SUMF01000004">
    <property type="protein sequence ID" value="TJZ75599.1"/>
    <property type="molecule type" value="Genomic_DNA"/>
</dbReference>
<dbReference type="Proteomes" id="UP000310016">
    <property type="component" value="Unassembled WGS sequence"/>
</dbReference>
<reference evidence="2 3" key="1">
    <citation type="submission" date="2019-04" db="EMBL/GenBank/DDBJ databases">
        <title>Chitiniphilus eburnea sp. nov., a novel chitinolytic bacterium isolated from aquaculture sludge.</title>
        <authorList>
            <person name="Sheng M."/>
        </authorList>
    </citation>
    <scope>NUCLEOTIDE SEQUENCE [LARGE SCALE GENOMIC DNA]</scope>
    <source>
        <strain evidence="2 3">HX-2-15</strain>
    </source>
</reference>
<dbReference type="Gene3D" id="1.10.10.10">
    <property type="entry name" value="Winged helix-like DNA-binding domain superfamily/Winged helix DNA-binding domain"/>
    <property type="match status" value="1"/>
</dbReference>
<name>A0A4U0Q3N5_9NEIS</name>
<gene>
    <name evidence="2" type="ORF">FAZ21_06710</name>
</gene>
<evidence type="ECO:0000313" key="2">
    <source>
        <dbReference type="EMBL" id="TJZ75599.1"/>
    </source>
</evidence>
<dbReference type="InterPro" id="IPR036390">
    <property type="entry name" value="WH_DNA-bd_sf"/>
</dbReference>
<organism evidence="2 3">
    <name type="scientific">Chitiniphilus eburneus</name>
    <dbReference type="NCBI Taxonomy" id="2571148"/>
    <lineage>
        <taxon>Bacteria</taxon>
        <taxon>Pseudomonadati</taxon>
        <taxon>Pseudomonadota</taxon>
        <taxon>Betaproteobacteria</taxon>
        <taxon>Neisseriales</taxon>
        <taxon>Chitinibacteraceae</taxon>
        <taxon>Chitiniphilus</taxon>
    </lineage>
</organism>
<dbReference type="InterPro" id="IPR036388">
    <property type="entry name" value="WH-like_DNA-bd_sf"/>
</dbReference>
<proteinExistence type="predicted"/>
<dbReference type="AlphaFoldDB" id="A0A4U0Q3N5"/>
<dbReference type="RefSeq" id="WP_136772512.1">
    <property type="nucleotide sequence ID" value="NZ_SUMF01000004.1"/>
</dbReference>
<evidence type="ECO:0008006" key="4">
    <source>
        <dbReference type="Google" id="ProtNLM"/>
    </source>
</evidence>
<comment type="caution">
    <text evidence="2">The sequence shown here is derived from an EMBL/GenBank/DDBJ whole genome shotgun (WGS) entry which is preliminary data.</text>
</comment>
<protein>
    <recommendedName>
        <fullName evidence="4">Winged helix-turn-helix transcriptional regulator</fullName>
    </recommendedName>
</protein>
<keyword evidence="3" id="KW-1185">Reference proteome</keyword>
<dbReference type="SUPFAM" id="SSF46785">
    <property type="entry name" value="Winged helix' DNA-binding domain"/>
    <property type="match status" value="1"/>
</dbReference>
<feature type="region of interest" description="Disordered" evidence="1">
    <location>
        <begin position="1"/>
        <end position="23"/>
    </location>
</feature>
<evidence type="ECO:0000256" key="1">
    <source>
        <dbReference type="SAM" id="MobiDB-lite"/>
    </source>
</evidence>
<feature type="compositionally biased region" description="Polar residues" evidence="1">
    <location>
        <begin position="1"/>
        <end position="12"/>
    </location>
</feature>
<evidence type="ECO:0000313" key="3">
    <source>
        <dbReference type="Proteomes" id="UP000310016"/>
    </source>
</evidence>
<accession>A0A4U0Q3N5</accession>
<sequence length="100" mass="11389">MTQLQHSMSQIMRRSFMPQRPPNRFEIAREKRVIELIDLIAKQLKQGPSTTRELARKVGASRHHIGMAIEHLMADGVVEESSVHADNGRVYPGFALRAEQ</sequence>